<dbReference type="KEGG" id="nue:C5F50_10550"/>
<protein>
    <recommendedName>
        <fullName evidence="3">Roadblock/LAMTOR2 domain-containing protein</fullName>
    </recommendedName>
</protein>
<gene>
    <name evidence="1" type="ORF">C5F50_10550</name>
</gene>
<sequence>MSVIVSEESGILSREIMSSEIEFICLINTRGRLVDSLGIDCIDMPQSSREMFFMKIALRNSMQRDFDDYLGHVDYCMTQRGNKKFITIPLSDKNTILAVIDKESNQNNVILNIIEMVRRNEQDLDKNILEVKS</sequence>
<evidence type="ECO:0008006" key="3">
    <source>
        <dbReference type="Google" id="ProtNLM"/>
    </source>
</evidence>
<dbReference type="GeneID" id="56068557"/>
<evidence type="ECO:0000313" key="2">
    <source>
        <dbReference type="Proteomes" id="UP000509478"/>
    </source>
</evidence>
<reference evidence="1 2" key="1">
    <citation type="submission" date="2018-02" db="EMBL/GenBank/DDBJ databases">
        <title>Complete genome of Nitrosopumilus ureaphilus PS0.</title>
        <authorList>
            <person name="Qin W."/>
            <person name="Zheng Y."/>
            <person name="Stahl D.A."/>
        </authorList>
    </citation>
    <scope>NUCLEOTIDE SEQUENCE [LARGE SCALE GENOMIC DNA]</scope>
    <source>
        <strain evidence="1 2">PS0</strain>
    </source>
</reference>
<evidence type="ECO:0000313" key="1">
    <source>
        <dbReference type="EMBL" id="QLH07459.1"/>
    </source>
</evidence>
<organism evidence="1 2">
    <name type="scientific">Nitrosopumilus ureiphilus</name>
    <dbReference type="NCBI Taxonomy" id="1470067"/>
    <lineage>
        <taxon>Archaea</taxon>
        <taxon>Nitrososphaerota</taxon>
        <taxon>Nitrososphaeria</taxon>
        <taxon>Nitrosopumilales</taxon>
        <taxon>Nitrosopumilaceae</taxon>
        <taxon>Nitrosopumilus</taxon>
    </lineage>
</organism>
<dbReference type="AlphaFoldDB" id="A0A7D5R8D5"/>
<proteinExistence type="predicted"/>
<accession>A0A7D5R8D5</accession>
<dbReference type="EMBL" id="CP026995">
    <property type="protein sequence ID" value="QLH07459.1"/>
    <property type="molecule type" value="Genomic_DNA"/>
</dbReference>
<name>A0A7D5R8D5_9ARCH</name>
<dbReference type="RefSeq" id="WP_179371340.1">
    <property type="nucleotide sequence ID" value="NZ_CP026995.1"/>
</dbReference>
<keyword evidence="2" id="KW-1185">Reference proteome</keyword>
<dbReference type="OrthoDB" id="4788at2157"/>
<dbReference type="Proteomes" id="UP000509478">
    <property type="component" value="Chromosome"/>
</dbReference>